<evidence type="ECO:0000256" key="7">
    <source>
        <dbReference type="SAM" id="Phobius"/>
    </source>
</evidence>
<gene>
    <name evidence="9" type="ORF">HC031_13400</name>
</gene>
<organism evidence="9 10">
    <name type="scientific">Planosporangium thailandense</name>
    <dbReference type="NCBI Taxonomy" id="765197"/>
    <lineage>
        <taxon>Bacteria</taxon>
        <taxon>Bacillati</taxon>
        <taxon>Actinomycetota</taxon>
        <taxon>Actinomycetes</taxon>
        <taxon>Micromonosporales</taxon>
        <taxon>Micromonosporaceae</taxon>
        <taxon>Planosporangium</taxon>
    </lineage>
</organism>
<dbReference type="RefSeq" id="WP_167925596.1">
    <property type="nucleotide sequence ID" value="NZ_JAATVY010000007.1"/>
</dbReference>
<evidence type="ECO:0000259" key="8">
    <source>
        <dbReference type="PROSITE" id="PS50850"/>
    </source>
</evidence>
<evidence type="ECO:0000256" key="6">
    <source>
        <dbReference type="ARBA" id="ARBA00023136"/>
    </source>
</evidence>
<accession>A0ABX0XXR0</accession>
<keyword evidence="6 7" id="KW-0472">Membrane</keyword>
<dbReference type="InterPro" id="IPR020846">
    <property type="entry name" value="MFS_dom"/>
</dbReference>
<dbReference type="InterPro" id="IPR036259">
    <property type="entry name" value="MFS_trans_sf"/>
</dbReference>
<evidence type="ECO:0000256" key="1">
    <source>
        <dbReference type="ARBA" id="ARBA00004651"/>
    </source>
</evidence>
<evidence type="ECO:0000313" key="9">
    <source>
        <dbReference type="EMBL" id="NJC70702.1"/>
    </source>
</evidence>
<keyword evidence="10" id="KW-1185">Reference proteome</keyword>
<name>A0ABX0XXR0_9ACTN</name>
<keyword evidence="3" id="KW-1003">Cell membrane</keyword>
<comment type="caution">
    <text evidence="9">The sequence shown here is derived from an EMBL/GenBank/DDBJ whole genome shotgun (WGS) entry which is preliminary data.</text>
</comment>
<dbReference type="Pfam" id="PF07690">
    <property type="entry name" value="MFS_1"/>
    <property type="match status" value="1"/>
</dbReference>
<evidence type="ECO:0000256" key="5">
    <source>
        <dbReference type="ARBA" id="ARBA00022989"/>
    </source>
</evidence>
<feature type="transmembrane region" description="Helical" evidence="7">
    <location>
        <begin position="413"/>
        <end position="433"/>
    </location>
</feature>
<comment type="subcellular location">
    <subcellularLocation>
        <location evidence="1">Cell membrane</location>
        <topology evidence="1">Multi-pass membrane protein</topology>
    </subcellularLocation>
</comment>
<dbReference type="Gene3D" id="1.20.1250.20">
    <property type="entry name" value="MFS general substrate transporter like domains"/>
    <property type="match status" value="1"/>
</dbReference>
<dbReference type="CDD" id="cd17321">
    <property type="entry name" value="MFS_MMR_MDR_like"/>
    <property type="match status" value="1"/>
</dbReference>
<feature type="transmembrane region" description="Helical" evidence="7">
    <location>
        <begin position="277"/>
        <end position="300"/>
    </location>
</feature>
<feature type="transmembrane region" description="Helical" evidence="7">
    <location>
        <begin position="368"/>
        <end position="392"/>
    </location>
</feature>
<feature type="transmembrane region" description="Helical" evidence="7">
    <location>
        <begin position="21"/>
        <end position="45"/>
    </location>
</feature>
<feature type="transmembrane region" description="Helical" evidence="7">
    <location>
        <begin position="57"/>
        <end position="75"/>
    </location>
</feature>
<feature type="transmembrane region" description="Helical" evidence="7">
    <location>
        <begin position="234"/>
        <end position="256"/>
    </location>
</feature>
<dbReference type="EMBL" id="JAATVY010000007">
    <property type="protein sequence ID" value="NJC70702.1"/>
    <property type="molecule type" value="Genomic_DNA"/>
</dbReference>
<feature type="transmembrane region" description="Helical" evidence="7">
    <location>
        <begin position="306"/>
        <end position="329"/>
    </location>
</feature>
<evidence type="ECO:0000313" key="10">
    <source>
        <dbReference type="Proteomes" id="UP000722989"/>
    </source>
</evidence>
<evidence type="ECO:0000256" key="2">
    <source>
        <dbReference type="ARBA" id="ARBA00022448"/>
    </source>
</evidence>
<feature type="transmembrane region" description="Helical" evidence="7">
    <location>
        <begin position="149"/>
        <end position="172"/>
    </location>
</feature>
<feature type="transmembrane region" description="Helical" evidence="7">
    <location>
        <begin position="336"/>
        <end position="356"/>
    </location>
</feature>
<feature type="domain" description="Major facilitator superfamily (MFS) profile" evidence="8">
    <location>
        <begin position="21"/>
        <end position="472"/>
    </location>
</feature>
<keyword evidence="2" id="KW-0813">Transport</keyword>
<dbReference type="Proteomes" id="UP000722989">
    <property type="component" value="Unassembled WGS sequence"/>
</dbReference>
<dbReference type="SUPFAM" id="SSF103473">
    <property type="entry name" value="MFS general substrate transporter"/>
    <property type="match status" value="1"/>
</dbReference>
<feature type="transmembrane region" description="Helical" evidence="7">
    <location>
        <begin position="116"/>
        <end position="137"/>
    </location>
</feature>
<evidence type="ECO:0000256" key="3">
    <source>
        <dbReference type="ARBA" id="ARBA00022475"/>
    </source>
</evidence>
<dbReference type="PANTHER" id="PTHR42718">
    <property type="entry name" value="MAJOR FACILITATOR SUPERFAMILY MULTIDRUG TRANSPORTER MFSC"/>
    <property type="match status" value="1"/>
</dbReference>
<sequence length="479" mass="47570">MHQTVVTSTGAGRAAVRPVAAFLLLAAVQFVLIAAITVLSVALPGIQREFGLSAGDLAFVSAAYGLSFSGLLMLGGRLTDLLGRRRVFIIGVALFTTASVAAALASGYAVLLAARFGQGVGAALAAPAAMALLGVVFPDPVTHRRMTAVWGTVASIGATAGTLLSGVVLTWASWRWTMVLPAAVGLMAWVGGTRLLPAGPTPVRAEVDYLGATLITAGLSAVSYALVAGADHGLASPAVFVPLMAGVLLLAVFLLVEAKAAAPLVPLAFLASARRGAALLAVLLAAGAMSGVFFFLALYFQQIRGLSPLATSGAFVPFSAALLVTGALAGRLIAGVGARTATVAGLALAAVGLVLLGRLDAGGTHSGFLLVGLVVFPVGAGLTFSGATVAAVEGAPADRAGLAAGAVNTAMEIGPTVGLALLVSVAGTATAQLPTVDMPAAVARGYGFAFTVAAAPLALCACYAALALRPRNRQPKESS</sequence>
<keyword evidence="4 7" id="KW-0812">Transmembrane</keyword>
<dbReference type="PANTHER" id="PTHR42718:SF46">
    <property type="entry name" value="BLR6921 PROTEIN"/>
    <property type="match status" value="1"/>
</dbReference>
<feature type="transmembrane region" description="Helical" evidence="7">
    <location>
        <begin position="445"/>
        <end position="468"/>
    </location>
</feature>
<reference evidence="9 10" key="1">
    <citation type="submission" date="2020-03" db="EMBL/GenBank/DDBJ databases">
        <title>WGS of the type strain of Planosporangium spp.</title>
        <authorList>
            <person name="Thawai C."/>
        </authorList>
    </citation>
    <scope>NUCLEOTIDE SEQUENCE [LARGE SCALE GENOMIC DNA]</scope>
    <source>
        <strain evidence="9 10">TBRC 5610</strain>
    </source>
</reference>
<evidence type="ECO:0000256" key="4">
    <source>
        <dbReference type="ARBA" id="ARBA00022692"/>
    </source>
</evidence>
<dbReference type="InterPro" id="IPR011701">
    <property type="entry name" value="MFS"/>
</dbReference>
<dbReference type="Gene3D" id="1.20.1720.10">
    <property type="entry name" value="Multidrug resistance protein D"/>
    <property type="match status" value="1"/>
</dbReference>
<dbReference type="PROSITE" id="PS50850">
    <property type="entry name" value="MFS"/>
    <property type="match status" value="1"/>
</dbReference>
<feature type="transmembrane region" description="Helical" evidence="7">
    <location>
        <begin position="87"/>
        <end position="110"/>
    </location>
</feature>
<protein>
    <submittedName>
        <fullName evidence="9">MFS transporter</fullName>
    </submittedName>
</protein>
<feature type="transmembrane region" description="Helical" evidence="7">
    <location>
        <begin position="178"/>
        <end position="197"/>
    </location>
</feature>
<keyword evidence="5 7" id="KW-1133">Transmembrane helix</keyword>
<proteinExistence type="predicted"/>
<feature type="transmembrane region" description="Helical" evidence="7">
    <location>
        <begin position="209"/>
        <end position="228"/>
    </location>
</feature>